<accession>A0ACC3TPP0</accession>
<sequence length="1007" mass="111380">MRRNILDWFAPTNKTPLTSPAANSSPRGPLSSSKKASNINTTTRTPTTSRPPAKKGASLVNRTPKRESEKHVSANKMEMTTPSPKGKLQQELARTPRQRRLTFAGDGLRLGELAPPGDSRQGTPSPVRNSGAALVVDGNSSSQITIGSDISAIKSSPLPVIIKDESSQSKESLEDTTPSSTRSMSTSKTEDIPTPESLRSASERVDVETSSVVIISSSETEERPDEVTNRDSDEDCYIIEQVDVDVEVEKIEPAQQGDDFRESSISPTQERSARPVIETSSVLSSPPSSLLSITLTSVSANPVDSSDPDSGPEYGSTQSPEPSPTLTASAPVEAAPIAGNTAPKDNPTISERQLRSSALASIIASSRRSQSSESARIATECSSRFVIKAPIVPPPSPSSIVSYTPNMPSTPEQAETHLPKKANTGPSSFLESLIKKSSSKPARPIKTAIPSALRELYRNAAEIQRFDSLMTESKQLEQQNQRLNQSMSDEAFDNAVMTAAVGEEDATQMAELLAKPESEKSKTMEFHYFDIRRGKDCEIDRERFPVLPAGWASECLHDAELRNVMFESGFVRDMIDVENKLPKPIVNWLILEVAREQNDFLAHSYLQTLLLCDDIVQVDEEVLDKVFHNLGIKQELLQIDSEMTLSPVIDNEKDVRFRTHSVKFTLELLHAIATRCTYECHFFRKIIIFTIRALLDSAVGKSLYTSLSDLFSVLISRIPPVKWLEEARILLCTLFSTVTDAKERVRLLTLMPMNPGMNAMYLRTKLALAFFLNDVDVIADTIADGRLPIAKRILPELLSNPMYRLRVTPGSQHSPDVKDSPDEVEDMRDVQTSSPPPSVFADAEHQEDCVHSPASGNLNVVVSSDPEDGTDEETSDTTITADNDAGEDFDDSEEDDNDESSKIDYVLLTHRIQYLNFALMTAVRLDKDLQKIKFITDFLRELNTKIFDPQARFPDRTEAKAAIQACEFRLLYSVVGGNGIRQSVIERHFEYTTRTQAKTKKRKEIEQ</sequence>
<protein>
    <submittedName>
        <fullName evidence="1">Uncharacterized protein</fullName>
    </submittedName>
</protein>
<keyword evidence="2" id="KW-1185">Reference proteome</keyword>
<proteinExistence type="predicted"/>
<reference evidence="2" key="1">
    <citation type="journal article" date="2024" name="Front. Bioeng. Biotechnol.">
        <title>Genome-scale model development and genomic sequencing of the oleaginous clade Lipomyces.</title>
        <authorList>
            <person name="Czajka J.J."/>
            <person name="Han Y."/>
            <person name="Kim J."/>
            <person name="Mondo S.J."/>
            <person name="Hofstad B.A."/>
            <person name="Robles A."/>
            <person name="Haridas S."/>
            <person name="Riley R."/>
            <person name="LaButti K."/>
            <person name="Pangilinan J."/>
            <person name="Andreopoulos W."/>
            <person name="Lipzen A."/>
            <person name="Yan J."/>
            <person name="Wang M."/>
            <person name="Ng V."/>
            <person name="Grigoriev I.V."/>
            <person name="Spatafora J.W."/>
            <person name="Magnuson J.K."/>
            <person name="Baker S.E."/>
            <person name="Pomraning K.R."/>
        </authorList>
    </citation>
    <scope>NUCLEOTIDE SEQUENCE [LARGE SCALE GENOMIC DNA]</scope>
    <source>
        <strain evidence="2">CBS 10300</strain>
    </source>
</reference>
<dbReference type="EMBL" id="MU970074">
    <property type="protein sequence ID" value="KAK9322597.1"/>
    <property type="molecule type" value="Genomic_DNA"/>
</dbReference>
<comment type="caution">
    <text evidence="1">The sequence shown here is derived from an EMBL/GenBank/DDBJ whole genome shotgun (WGS) entry which is preliminary data.</text>
</comment>
<evidence type="ECO:0000313" key="2">
    <source>
        <dbReference type="Proteomes" id="UP001489719"/>
    </source>
</evidence>
<name>A0ACC3TPP0_9ASCO</name>
<dbReference type="Proteomes" id="UP001489719">
    <property type="component" value="Unassembled WGS sequence"/>
</dbReference>
<gene>
    <name evidence="1" type="ORF">V1517DRAFT_322957</name>
</gene>
<evidence type="ECO:0000313" key="1">
    <source>
        <dbReference type="EMBL" id="KAK9322597.1"/>
    </source>
</evidence>
<organism evidence="1 2">
    <name type="scientific">Lipomyces orientalis</name>
    <dbReference type="NCBI Taxonomy" id="1233043"/>
    <lineage>
        <taxon>Eukaryota</taxon>
        <taxon>Fungi</taxon>
        <taxon>Dikarya</taxon>
        <taxon>Ascomycota</taxon>
        <taxon>Saccharomycotina</taxon>
        <taxon>Lipomycetes</taxon>
        <taxon>Lipomycetales</taxon>
        <taxon>Lipomycetaceae</taxon>
        <taxon>Lipomyces</taxon>
    </lineage>
</organism>